<dbReference type="EMBL" id="SGWX01000001">
    <property type="protein sequence ID" value="RZS62551.1"/>
    <property type="molecule type" value="Genomic_DNA"/>
</dbReference>
<sequence length="345" mass="36591">MRTSDLRARPALPGVGLARTLRPGGRTARPRTFLMCPPTHFDVVYEINPWMDRTVPVDAARALAQWRALREAYERHGHTVHVIDPEPGLPDMVYAANGGVVVDGVALAARFLHAQRRAEGAAYARWFDAAARAGVLGPGGAALGQADEVDEGEGDLLLAGPLLLAGAGMRTTRAAHRELDRRLGLAARGVTLVTLDLVDPRYYHLDTALAVLDDGRDDGRDDAPPLIAYLPEAFAPKSRETLRDLFPDAILADAADAAAFGLNAVSDGLHVYLDAAATGMRAKVRERGFEPVGVEFDELRKGGGSVKCCTLTLRPALVEPVETTAPRVGVVSTGSTTGAAAGLEV</sequence>
<accession>A0A4Q7M558</accession>
<reference evidence="1 2" key="1">
    <citation type="submission" date="2019-02" db="EMBL/GenBank/DDBJ databases">
        <title>Sequencing the genomes of 1000 actinobacteria strains.</title>
        <authorList>
            <person name="Klenk H.-P."/>
        </authorList>
    </citation>
    <scope>NUCLEOTIDE SEQUENCE [LARGE SCALE GENOMIC DNA]</scope>
    <source>
        <strain evidence="1 2">DSM 16932</strain>
    </source>
</reference>
<dbReference type="AlphaFoldDB" id="A0A4Q7M558"/>
<protein>
    <submittedName>
        <fullName evidence="1">N-dimethylarginine dimethylaminohydrolase</fullName>
    </submittedName>
</protein>
<dbReference type="Pfam" id="PF19420">
    <property type="entry name" value="DDAH_eukar"/>
    <property type="match status" value="1"/>
</dbReference>
<name>A0A4Q7M558_9MICO</name>
<organism evidence="1 2">
    <name type="scientific">Xylanimonas ulmi</name>
    <dbReference type="NCBI Taxonomy" id="228973"/>
    <lineage>
        <taxon>Bacteria</taxon>
        <taxon>Bacillati</taxon>
        <taxon>Actinomycetota</taxon>
        <taxon>Actinomycetes</taxon>
        <taxon>Micrococcales</taxon>
        <taxon>Promicromonosporaceae</taxon>
        <taxon>Xylanimonas</taxon>
    </lineage>
</organism>
<evidence type="ECO:0000313" key="1">
    <source>
        <dbReference type="EMBL" id="RZS62551.1"/>
    </source>
</evidence>
<dbReference type="GO" id="GO:0016787">
    <property type="term" value="F:hydrolase activity"/>
    <property type="evidence" value="ECO:0007669"/>
    <property type="project" value="UniProtKB-KW"/>
</dbReference>
<dbReference type="RefSeq" id="WP_130416036.1">
    <property type="nucleotide sequence ID" value="NZ_SGWX01000001.1"/>
</dbReference>
<dbReference type="SUPFAM" id="SSF55909">
    <property type="entry name" value="Pentein"/>
    <property type="match status" value="1"/>
</dbReference>
<dbReference type="Gene3D" id="3.75.10.10">
    <property type="entry name" value="L-arginine/glycine Amidinotransferase, Chain A"/>
    <property type="match status" value="1"/>
</dbReference>
<keyword evidence="2" id="KW-1185">Reference proteome</keyword>
<gene>
    <name evidence="1" type="ORF">EV386_2888</name>
</gene>
<dbReference type="OrthoDB" id="9814070at2"/>
<dbReference type="Proteomes" id="UP000293852">
    <property type="component" value="Unassembled WGS sequence"/>
</dbReference>
<dbReference type="NCBIfam" id="NF045659">
    <property type="entry name" value="DiMArgaseDdahMtb"/>
    <property type="match status" value="1"/>
</dbReference>
<proteinExistence type="predicted"/>
<keyword evidence="1" id="KW-0378">Hydrolase</keyword>
<evidence type="ECO:0000313" key="2">
    <source>
        <dbReference type="Proteomes" id="UP000293852"/>
    </source>
</evidence>
<comment type="caution">
    <text evidence="1">The sequence shown here is derived from an EMBL/GenBank/DDBJ whole genome shotgun (WGS) entry which is preliminary data.</text>
</comment>